<feature type="region of interest" description="Disordered" evidence="1">
    <location>
        <begin position="238"/>
        <end position="258"/>
    </location>
</feature>
<feature type="compositionally biased region" description="Low complexity" evidence="1">
    <location>
        <begin position="640"/>
        <end position="664"/>
    </location>
</feature>
<sequence length="673" mass="74674">MAPTERKRQRAASDDAASRASAKRPAPGQEDAEASGDSAVDVELASINDLLQQEETSQKQTWQIGKRVKRLLESNEALPVAKQLDAYFLWGTALARLASLNEDPTLADAAADKFQQMLKLSQADAANEDAADAALGPVGFSLWGSSLLIVATETRGRPLLDQALAKFERAVQVDGGTTFETRFQFAKALKEGGDLVAFLEQEDAGQEQAKNEYYRRALQVCAKLEEIYKAEVAKQKEEQEVEKKKEQEEEEDEEDDDKVTAADFAEAKLLEAVLQGLLEDAKSAEDLYRTLALYKEAIELNQDSAEALMEMTNYLAARCLARESLGAKPTAEEWTKLFDDLEAQYKRLLAEAGFDLKECHEICHRKDTHDQEEPAEEEIDERVPHLLNTLGKGLAAFVRSFPELGNEAAEPSKKQQKRKKSSGGARFTHAVEVLRSAHHFHDKLGGYYLACLYASPAFEHEEQCRTWLETADSYGSLEDEFDVQEFTTMHEKDWFKRLAQPPKQIDEIDGKDHANAEDDDDDGYDGDLIEFELGEDGQHFFDSMDPLPAQATPSRLRAQDVCSPSPQLLTPFVLSVVAGLQGTLPDSESRAGTPPSSSCVKGKEGQSAALDVLELRSRSFRRAATTPRNRRRSIRHPMTAAPQGAPQDQAPTRSSAKADSSSSSRQKINRRLF</sequence>
<feature type="compositionally biased region" description="Acidic residues" evidence="1">
    <location>
        <begin position="248"/>
        <end position="257"/>
    </location>
</feature>
<feature type="region of interest" description="Disordered" evidence="1">
    <location>
        <begin position="619"/>
        <end position="673"/>
    </location>
</feature>
<dbReference type="KEGG" id="psoj:PHYSODRAFT_353033"/>
<accession>G5ACB1</accession>
<name>G5ACB1_PHYSP</name>
<keyword evidence="3" id="KW-1185">Reference proteome</keyword>
<dbReference type="GeneID" id="20649317"/>
<dbReference type="OMA" id="ECHEICH"/>
<protein>
    <submittedName>
        <fullName evidence="2">Uncharacterized protein</fullName>
    </submittedName>
</protein>
<feature type="compositionally biased region" description="Basic and acidic residues" evidence="1">
    <location>
        <begin position="1"/>
        <end position="17"/>
    </location>
</feature>
<feature type="region of interest" description="Disordered" evidence="1">
    <location>
        <begin position="583"/>
        <end position="606"/>
    </location>
</feature>
<dbReference type="InParanoid" id="G5ACB1"/>
<feature type="compositionally biased region" description="Basic and acidic residues" evidence="1">
    <location>
        <begin position="238"/>
        <end position="247"/>
    </location>
</feature>
<dbReference type="AlphaFoldDB" id="G5ACB1"/>
<organism evidence="2 3">
    <name type="scientific">Phytophthora sojae (strain P6497)</name>
    <name type="common">Soybean stem and root rot agent</name>
    <name type="synonym">Phytophthora megasperma f. sp. glycines</name>
    <dbReference type="NCBI Taxonomy" id="1094619"/>
    <lineage>
        <taxon>Eukaryota</taxon>
        <taxon>Sar</taxon>
        <taxon>Stramenopiles</taxon>
        <taxon>Oomycota</taxon>
        <taxon>Peronosporomycetes</taxon>
        <taxon>Peronosporales</taxon>
        <taxon>Peronosporaceae</taxon>
        <taxon>Phytophthora</taxon>
    </lineage>
</organism>
<dbReference type="EMBL" id="JH159163">
    <property type="protein sequence ID" value="EGZ06985.1"/>
    <property type="molecule type" value="Genomic_DNA"/>
</dbReference>
<feature type="compositionally biased region" description="Basic and acidic residues" evidence="1">
    <location>
        <begin position="504"/>
        <end position="516"/>
    </location>
</feature>
<feature type="region of interest" description="Disordered" evidence="1">
    <location>
        <begin position="1"/>
        <end position="39"/>
    </location>
</feature>
<evidence type="ECO:0000313" key="2">
    <source>
        <dbReference type="EMBL" id="EGZ06985.1"/>
    </source>
</evidence>
<dbReference type="Proteomes" id="UP000002640">
    <property type="component" value="Unassembled WGS sequence"/>
</dbReference>
<evidence type="ECO:0000256" key="1">
    <source>
        <dbReference type="SAM" id="MobiDB-lite"/>
    </source>
</evidence>
<evidence type="ECO:0000313" key="3">
    <source>
        <dbReference type="Proteomes" id="UP000002640"/>
    </source>
</evidence>
<gene>
    <name evidence="2" type="ORF">PHYSODRAFT_353033</name>
</gene>
<reference evidence="2 3" key="1">
    <citation type="journal article" date="2006" name="Science">
        <title>Phytophthora genome sequences uncover evolutionary origins and mechanisms of pathogenesis.</title>
        <authorList>
            <person name="Tyler B.M."/>
            <person name="Tripathy S."/>
            <person name="Zhang X."/>
            <person name="Dehal P."/>
            <person name="Jiang R.H."/>
            <person name="Aerts A."/>
            <person name="Arredondo F.D."/>
            <person name="Baxter L."/>
            <person name="Bensasson D."/>
            <person name="Beynon J.L."/>
            <person name="Chapman J."/>
            <person name="Damasceno C.M."/>
            <person name="Dorrance A.E."/>
            <person name="Dou D."/>
            <person name="Dickerman A.W."/>
            <person name="Dubchak I.L."/>
            <person name="Garbelotto M."/>
            <person name="Gijzen M."/>
            <person name="Gordon S.G."/>
            <person name="Govers F."/>
            <person name="Grunwald N.J."/>
            <person name="Huang W."/>
            <person name="Ivors K.L."/>
            <person name="Jones R.W."/>
            <person name="Kamoun S."/>
            <person name="Krampis K."/>
            <person name="Lamour K.H."/>
            <person name="Lee M.K."/>
            <person name="McDonald W.H."/>
            <person name="Medina M."/>
            <person name="Meijer H.J."/>
            <person name="Nordberg E.K."/>
            <person name="Maclean D.J."/>
            <person name="Ospina-Giraldo M.D."/>
            <person name="Morris P.F."/>
            <person name="Phuntumart V."/>
            <person name="Putnam N.H."/>
            <person name="Rash S."/>
            <person name="Rose J.K."/>
            <person name="Sakihama Y."/>
            <person name="Salamov A.A."/>
            <person name="Savidor A."/>
            <person name="Scheuring C.F."/>
            <person name="Smith B.M."/>
            <person name="Sobral B.W."/>
            <person name="Terry A."/>
            <person name="Torto-Alalibo T.A."/>
            <person name="Win J."/>
            <person name="Xu Z."/>
            <person name="Zhang H."/>
            <person name="Grigoriev I.V."/>
            <person name="Rokhsar D.S."/>
            <person name="Boore J.L."/>
        </authorList>
    </citation>
    <scope>NUCLEOTIDE SEQUENCE [LARGE SCALE GENOMIC DNA]</scope>
    <source>
        <strain evidence="2 3">P6497</strain>
    </source>
</reference>
<proteinExistence type="predicted"/>
<feature type="region of interest" description="Disordered" evidence="1">
    <location>
        <begin position="497"/>
        <end position="525"/>
    </location>
</feature>
<dbReference type="RefSeq" id="XP_009537749.1">
    <property type="nucleotide sequence ID" value="XM_009539454.1"/>
</dbReference>
<feature type="compositionally biased region" description="Low complexity" evidence="1">
    <location>
        <begin position="18"/>
        <end position="27"/>
    </location>
</feature>